<keyword evidence="5" id="KW-1185">Reference proteome</keyword>
<evidence type="ECO:0000313" key="5">
    <source>
        <dbReference type="Proteomes" id="UP001221519"/>
    </source>
</evidence>
<dbReference type="RefSeq" id="WP_047910629.1">
    <property type="nucleotide sequence ID" value="NZ_CP118101.1"/>
</dbReference>
<dbReference type="EMBL" id="CP118101">
    <property type="protein sequence ID" value="WDH81094.1"/>
    <property type="molecule type" value="Genomic_DNA"/>
</dbReference>
<dbReference type="EMBL" id="CP118108">
    <property type="protein sequence ID" value="WDI00809.1"/>
    <property type="molecule type" value="Genomic_DNA"/>
</dbReference>
<evidence type="ECO:0000313" key="2">
    <source>
        <dbReference type="EMBL" id="WDH81094.1"/>
    </source>
</evidence>
<keyword evidence="1" id="KW-1133">Transmembrane helix</keyword>
<name>A0AAX3MW90_9BACL</name>
<keyword evidence="1" id="KW-0472">Membrane</keyword>
<proteinExistence type="predicted"/>
<protein>
    <recommendedName>
        <fullName evidence="6">F0F1-type ATP synthase</fullName>
    </recommendedName>
</protein>
<sequence>MRITDYAILFVLIFFPAFWFYSMDLKDEAEAVWLEQQYTQAVQTAVQDASSVMNLNEDPLLETSYASSKFTRVDKELLLDTFMHTISLNFGLDEDRSAQNVFMTYLPALLVIDYDGYYIYQSAPYTNEEGWNAEEHLWTEKKMYIYADDLGNTVRFTLDDYVYAYEHSTGQWVEGYLDEIRSLTRIPLLQDADAFDQVRRQTIVSEIQDDLAYAIHNHNEKALRNGYAYQFTLPVIPQEEWYNTIDDVGVMAFIQGIPVGSGYYNNYAFSGGRLVKTTPIVGGIDAETGIKYYYPSTCNLEFVPMERFTTSKEAAAAGYFEHGCMNNARR</sequence>
<organism evidence="2 4">
    <name type="scientific">Paenibacillus urinalis</name>
    <dbReference type="NCBI Taxonomy" id="521520"/>
    <lineage>
        <taxon>Bacteria</taxon>
        <taxon>Bacillati</taxon>
        <taxon>Bacillota</taxon>
        <taxon>Bacilli</taxon>
        <taxon>Bacillales</taxon>
        <taxon>Paenibacillaceae</taxon>
        <taxon>Paenibacillus</taxon>
    </lineage>
</organism>
<dbReference type="Proteomes" id="UP001221519">
    <property type="component" value="Chromosome"/>
</dbReference>
<reference evidence="2 5" key="1">
    <citation type="submission" date="2023-02" db="EMBL/GenBank/DDBJ databases">
        <title>Pathogen: clinical or host-associated sample.</title>
        <authorList>
            <person name="Hergert J."/>
            <person name="Casey R."/>
            <person name="Wagner J."/>
            <person name="Young E.L."/>
            <person name="Oakeson K.F."/>
        </authorList>
    </citation>
    <scope>NUCLEOTIDE SEQUENCE</scope>
    <source>
        <strain evidence="3 5">2022CK-00829</strain>
        <strain evidence="2">2022CK-00830</strain>
    </source>
</reference>
<gene>
    <name evidence="2" type="ORF">PUW23_16325</name>
    <name evidence="3" type="ORF">PUW25_16150</name>
</gene>
<evidence type="ECO:0008006" key="6">
    <source>
        <dbReference type="Google" id="ProtNLM"/>
    </source>
</evidence>
<dbReference type="Proteomes" id="UP001220962">
    <property type="component" value="Chromosome"/>
</dbReference>
<evidence type="ECO:0000256" key="1">
    <source>
        <dbReference type="SAM" id="Phobius"/>
    </source>
</evidence>
<keyword evidence="1" id="KW-0812">Transmembrane</keyword>
<accession>A0AAX3MW90</accession>
<evidence type="ECO:0000313" key="4">
    <source>
        <dbReference type="Proteomes" id="UP001220962"/>
    </source>
</evidence>
<evidence type="ECO:0000313" key="3">
    <source>
        <dbReference type="EMBL" id="WDI00809.1"/>
    </source>
</evidence>
<feature type="transmembrane region" description="Helical" evidence="1">
    <location>
        <begin position="6"/>
        <end position="23"/>
    </location>
</feature>
<dbReference type="AlphaFoldDB" id="A0AAX3MW90"/>